<evidence type="ECO:0000256" key="5">
    <source>
        <dbReference type="ARBA" id="ARBA00022438"/>
    </source>
</evidence>
<dbReference type="EMBL" id="JAPFQI010000028">
    <property type="protein sequence ID" value="MCW8088166.1"/>
    <property type="molecule type" value="Genomic_DNA"/>
</dbReference>
<evidence type="ECO:0000256" key="1">
    <source>
        <dbReference type="ARBA" id="ARBA00001941"/>
    </source>
</evidence>
<dbReference type="PANTHER" id="PTHR34448:SF3">
    <property type="entry name" value="AMINOPEPTIDASE AMPS"/>
    <property type="match status" value="1"/>
</dbReference>
<comment type="similarity">
    <text evidence="4">Belongs to the peptidase M29 family.</text>
</comment>
<evidence type="ECO:0000256" key="9">
    <source>
        <dbReference type="ARBA" id="ARBA00023049"/>
    </source>
</evidence>
<comment type="cofactor">
    <cofactor evidence="1">
        <name>Co(2+)</name>
        <dbReference type="ChEBI" id="CHEBI:48828"/>
    </cofactor>
</comment>
<dbReference type="Gene3D" id="3.40.1830.10">
    <property type="entry name" value="Thermophilic metalloprotease (M29)"/>
    <property type="match status" value="1"/>
</dbReference>
<keyword evidence="9" id="KW-0482">Metalloprotease</keyword>
<dbReference type="Proteomes" id="UP001526430">
    <property type="component" value="Unassembled WGS sequence"/>
</dbReference>
<accession>A0ABT3P188</accession>
<evidence type="ECO:0000313" key="10">
    <source>
        <dbReference type="EMBL" id="MCW8088166.1"/>
    </source>
</evidence>
<dbReference type="RefSeq" id="WP_301592367.1">
    <property type="nucleotide sequence ID" value="NZ_JAPFQI010000028.1"/>
</dbReference>
<dbReference type="PANTHER" id="PTHR34448">
    <property type="entry name" value="AMINOPEPTIDASE"/>
    <property type="match status" value="1"/>
</dbReference>
<comment type="caution">
    <text evidence="10">The sequence shown here is derived from an EMBL/GenBank/DDBJ whole genome shotgun (WGS) entry which is preliminary data.</text>
</comment>
<keyword evidence="8" id="KW-0378">Hydrolase</keyword>
<sequence>MDQIAPASLPHTTHEDMLARLADIAVRVGLNLQPGQELVMTASVEALPLARRITDAAYRAGATVVTTLLSDDRQTLSRFQHGSEESFDHAPAWLFEGMAEAFRRGAARLAIVGEDPSLLAGQDAERVARANRARAKAYRPALDLITASAINWTLVPYAAPAWAQAMFPDLPAAEAEARLWSAIFAATRADAADPVAAWAEHNAALLARRRMLTARRYAALRFRGPGTDLTVGLADGHAWMGGTSTAQNGITGNPNIPTEEVFTTPHAARTQGHVVATKPLSFQGTLIRDIRVRFEGGVIVEAKASTGQEVLERMIGTDEGARRLGEVALVPASSPISRSGLLFLNTLFDENAASHIALGQAYSKCFVDGDTLTEEDFDTRGGNRSLIHVDWMIGSAEMDVDGIDAQGVAEPVMRAGEWADAAG</sequence>
<dbReference type="SUPFAM" id="SSF144052">
    <property type="entry name" value="Thermophilic metalloprotease-like"/>
    <property type="match status" value="1"/>
</dbReference>
<organism evidence="10 11">
    <name type="scientific">Sabulicella glaciei</name>
    <dbReference type="NCBI Taxonomy" id="2984948"/>
    <lineage>
        <taxon>Bacteria</taxon>
        <taxon>Pseudomonadati</taxon>
        <taxon>Pseudomonadota</taxon>
        <taxon>Alphaproteobacteria</taxon>
        <taxon>Acetobacterales</taxon>
        <taxon>Acetobacteraceae</taxon>
        <taxon>Sabulicella</taxon>
    </lineage>
</organism>
<name>A0ABT3P188_9PROT</name>
<reference evidence="10 11" key="1">
    <citation type="submission" date="2022-10" db="EMBL/GenBank/DDBJ databases">
        <title>Roseococcus glaciei nov., sp. nov., isolated from glacier.</title>
        <authorList>
            <person name="Liu Q."/>
            <person name="Xin Y.-H."/>
        </authorList>
    </citation>
    <scope>NUCLEOTIDE SEQUENCE [LARGE SCALE GENOMIC DNA]</scope>
    <source>
        <strain evidence="10 11">MDT2-1-1</strain>
    </source>
</reference>
<dbReference type="PRINTS" id="PR00919">
    <property type="entry name" value="THERMOPTASE"/>
</dbReference>
<keyword evidence="5 10" id="KW-0031">Aminopeptidase</keyword>
<dbReference type="InterPro" id="IPR000787">
    <property type="entry name" value="Peptidase_M29"/>
</dbReference>
<protein>
    <submittedName>
        <fullName evidence="10">Aminopeptidase</fullName>
    </submittedName>
</protein>
<keyword evidence="11" id="KW-1185">Reference proteome</keyword>
<dbReference type="Pfam" id="PF02073">
    <property type="entry name" value="Peptidase_M29"/>
    <property type="match status" value="1"/>
</dbReference>
<dbReference type="InterPro" id="IPR052170">
    <property type="entry name" value="M29_Exopeptidase"/>
</dbReference>
<gene>
    <name evidence="10" type="ORF">OF850_21455</name>
</gene>
<evidence type="ECO:0000313" key="11">
    <source>
        <dbReference type="Proteomes" id="UP001526430"/>
    </source>
</evidence>
<comment type="cofactor">
    <cofactor evidence="3">
        <name>Zn(2+)</name>
        <dbReference type="ChEBI" id="CHEBI:29105"/>
    </cofactor>
</comment>
<evidence type="ECO:0000256" key="2">
    <source>
        <dbReference type="ARBA" id="ARBA00001946"/>
    </source>
</evidence>
<evidence type="ECO:0000256" key="4">
    <source>
        <dbReference type="ARBA" id="ARBA00008236"/>
    </source>
</evidence>
<keyword evidence="7" id="KW-0479">Metal-binding</keyword>
<dbReference type="GO" id="GO:0004177">
    <property type="term" value="F:aminopeptidase activity"/>
    <property type="evidence" value="ECO:0007669"/>
    <property type="project" value="UniProtKB-KW"/>
</dbReference>
<evidence type="ECO:0000256" key="3">
    <source>
        <dbReference type="ARBA" id="ARBA00001947"/>
    </source>
</evidence>
<dbReference type="InterPro" id="IPR035097">
    <property type="entry name" value="M29_N-terminal"/>
</dbReference>
<proteinExistence type="inferred from homology"/>
<evidence type="ECO:0000256" key="7">
    <source>
        <dbReference type="ARBA" id="ARBA00022723"/>
    </source>
</evidence>
<evidence type="ECO:0000256" key="8">
    <source>
        <dbReference type="ARBA" id="ARBA00022801"/>
    </source>
</evidence>
<evidence type="ECO:0000256" key="6">
    <source>
        <dbReference type="ARBA" id="ARBA00022670"/>
    </source>
</evidence>
<comment type="cofactor">
    <cofactor evidence="2">
        <name>Mg(2+)</name>
        <dbReference type="ChEBI" id="CHEBI:18420"/>
    </cofactor>
</comment>
<keyword evidence="6" id="KW-0645">Protease</keyword>